<dbReference type="InterPro" id="IPR039569">
    <property type="entry name" value="FAS1-like_DH_region"/>
</dbReference>
<reference evidence="2" key="1">
    <citation type="submission" date="2020-05" db="EMBL/GenBank/DDBJ databases">
        <authorList>
            <person name="Chiriac C."/>
            <person name="Salcher M."/>
            <person name="Ghai R."/>
            <person name="Kavagutti S V."/>
        </authorList>
    </citation>
    <scope>NUCLEOTIDE SEQUENCE</scope>
</reference>
<dbReference type="SUPFAM" id="SSF54637">
    <property type="entry name" value="Thioesterase/thiol ester dehydrase-isomerase"/>
    <property type="match status" value="1"/>
</dbReference>
<dbReference type="EMBL" id="CAEZZQ010000029">
    <property type="protein sequence ID" value="CAB4771725.1"/>
    <property type="molecule type" value="Genomic_DNA"/>
</dbReference>
<protein>
    <submittedName>
        <fullName evidence="2">Unannotated protein</fullName>
    </submittedName>
</protein>
<accession>A0A6J6VLG3</accession>
<name>A0A6J6VLG3_9ZZZZ</name>
<feature type="domain" description="FAS1-like dehydratase" evidence="1">
    <location>
        <begin position="39"/>
        <end position="106"/>
    </location>
</feature>
<evidence type="ECO:0000259" key="1">
    <source>
        <dbReference type="Pfam" id="PF13452"/>
    </source>
</evidence>
<dbReference type="AlphaFoldDB" id="A0A6J6VLG3"/>
<evidence type="ECO:0000313" key="2">
    <source>
        <dbReference type="EMBL" id="CAB4771725.1"/>
    </source>
</evidence>
<sequence length="133" mass="14707">MALSPEFLGRAYRAPELHTVTADEVHAFLRAVGEPIGDIAPPTFAIKLALAESESVMKSPELGLDWNRVVHGDQRFEYRRAIHVGDVLDCETVIEAIKSVAGNDIITTRCDLMSGTELVVRSWAVLFFRGPEK</sequence>
<organism evidence="2">
    <name type="scientific">freshwater metagenome</name>
    <dbReference type="NCBI Taxonomy" id="449393"/>
    <lineage>
        <taxon>unclassified sequences</taxon>
        <taxon>metagenomes</taxon>
        <taxon>ecological metagenomes</taxon>
    </lineage>
</organism>
<dbReference type="Gene3D" id="3.10.129.10">
    <property type="entry name" value="Hotdog Thioesterase"/>
    <property type="match status" value="1"/>
</dbReference>
<dbReference type="Pfam" id="PF13452">
    <property type="entry name" value="FAS1_DH_region"/>
    <property type="match status" value="1"/>
</dbReference>
<proteinExistence type="predicted"/>
<gene>
    <name evidence="2" type="ORF">UFOPK2894_00626</name>
</gene>
<dbReference type="InterPro" id="IPR029069">
    <property type="entry name" value="HotDog_dom_sf"/>
</dbReference>